<dbReference type="AlphaFoldDB" id="A0A0F7U9W7"/>
<proteinExistence type="predicted"/>
<reference evidence="3" key="1">
    <citation type="journal article" date="2015" name="PLoS ONE">
        <title>Comprehensive Evaluation of Toxoplasma gondii VEG and Neospora caninum LIV Genomes with Tachyzoite Stage Transcriptome and Proteome Defines Novel Transcript Features.</title>
        <authorList>
            <person name="Ramaprasad A."/>
            <person name="Mourier T."/>
            <person name="Naeem R."/>
            <person name="Malas T.B."/>
            <person name="Moussa E."/>
            <person name="Panigrahi A."/>
            <person name="Vermont S.J."/>
            <person name="Otto T.D."/>
            <person name="Wastling J."/>
            <person name="Pain A."/>
        </authorList>
    </citation>
    <scope>NUCLEOTIDE SEQUENCE</scope>
    <source>
        <strain evidence="3">Liverpool</strain>
    </source>
</reference>
<dbReference type="EMBL" id="LN714482">
    <property type="protein sequence ID" value="CEL66648.1"/>
    <property type="molecule type" value="Genomic_DNA"/>
</dbReference>
<evidence type="ECO:0000259" key="2">
    <source>
        <dbReference type="Pfam" id="PF07933"/>
    </source>
</evidence>
<evidence type="ECO:0000313" key="3">
    <source>
        <dbReference type="EMBL" id="CEL66648.1"/>
    </source>
</evidence>
<dbReference type="GO" id="GO:0006897">
    <property type="term" value="P:endocytosis"/>
    <property type="evidence" value="ECO:0007669"/>
    <property type="project" value="InterPro"/>
</dbReference>
<dbReference type="InterPro" id="IPR012466">
    <property type="entry name" value="NECAP_PHear"/>
</dbReference>
<feature type="region of interest" description="Disordered" evidence="1">
    <location>
        <begin position="152"/>
        <end position="174"/>
    </location>
</feature>
<dbReference type="Gene3D" id="2.30.29.30">
    <property type="entry name" value="Pleckstrin-homology domain (PH domain)/Phosphotyrosine-binding domain (PTB)"/>
    <property type="match status" value="1"/>
</dbReference>
<dbReference type="CDD" id="cd13228">
    <property type="entry name" value="PHear_NECAP"/>
    <property type="match status" value="1"/>
</dbReference>
<feature type="region of interest" description="Disordered" evidence="1">
    <location>
        <begin position="205"/>
        <end position="260"/>
    </location>
</feature>
<feature type="compositionally biased region" description="Low complexity" evidence="1">
    <location>
        <begin position="245"/>
        <end position="254"/>
    </location>
</feature>
<dbReference type="PANTHER" id="PTHR12847">
    <property type="entry name" value="ATP-BINDING CASSETTE ABC TRANSPORTER-RELATED"/>
    <property type="match status" value="1"/>
</dbReference>
<gene>
    <name evidence="3" type="ORF">BN1204_024590</name>
</gene>
<name>A0A0F7U9W7_NEOCL</name>
<dbReference type="PANTHER" id="PTHR12847:SF9">
    <property type="entry name" value="NECAP-LIKE PROTEIN CG9132"/>
    <property type="match status" value="1"/>
</dbReference>
<dbReference type="Pfam" id="PF07933">
    <property type="entry name" value="DUF1681"/>
    <property type="match status" value="1"/>
</dbReference>
<organism evidence="3">
    <name type="scientific">Neospora caninum (strain Liverpool)</name>
    <dbReference type="NCBI Taxonomy" id="572307"/>
    <lineage>
        <taxon>Eukaryota</taxon>
        <taxon>Sar</taxon>
        <taxon>Alveolata</taxon>
        <taxon>Apicomplexa</taxon>
        <taxon>Conoidasida</taxon>
        <taxon>Coccidia</taxon>
        <taxon>Eucoccidiorida</taxon>
        <taxon>Eimeriorina</taxon>
        <taxon>Sarcocystidae</taxon>
        <taxon>Neospora</taxon>
    </lineage>
</organism>
<feature type="compositionally biased region" description="Polar residues" evidence="1">
    <location>
        <begin position="205"/>
        <end position="215"/>
    </location>
</feature>
<protein>
    <submittedName>
        <fullName evidence="3">Adaptin ear-binding coat-associated protein 2 (NECAP-2) isoform 2 family protein</fullName>
    </submittedName>
</protein>
<dbReference type="GO" id="GO:0030125">
    <property type="term" value="C:clathrin vesicle coat"/>
    <property type="evidence" value="ECO:0007669"/>
    <property type="project" value="TreeGrafter"/>
</dbReference>
<sequence length="260" mass="28783">MASVSASASKPVQEDAYASTLENRDEDEALEFIVYSCRQVTVYKIPPRTPQGHRAENWKDVLWTGKLQVASKGRKCSIRLVDRQTGNLFAACPLPEKHEEAVERAVDSSRYFVVRLDNGKGRRAYVGVSFADRNDAFDFTCALNDEERRRQFARTDPADAEAASRTAPSGVERDFRLAEGEKIHVNIPGITCKSRAKSLQAYAETTSAESQTASPFSGLLPPPPENTSREGQEPAGYRLEGSGISSDSFSFEFTDFQRGE</sequence>
<feature type="domain" description="NECAP PHear" evidence="2">
    <location>
        <begin position="31"/>
        <end position="187"/>
    </location>
</feature>
<accession>A0A0F7U9W7</accession>
<dbReference type="SUPFAM" id="SSF50729">
    <property type="entry name" value="PH domain-like"/>
    <property type="match status" value="1"/>
</dbReference>
<evidence type="ECO:0000256" key="1">
    <source>
        <dbReference type="SAM" id="MobiDB-lite"/>
    </source>
</evidence>
<dbReference type="InterPro" id="IPR011993">
    <property type="entry name" value="PH-like_dom_sf"/>
</dbReference>